<feature type="compositionally biased region" description="Polar residues" evidence="1">
    <location>
        <begin position="17"/>
        <end position="27"/>
    </location>
</feature>
<organism>
    <name type="scientific">Branchiostoma floridae</name>
    <name type="common">Florida lancelet</name>
    <name type="synonym">Amphioxus</name>
    <dbReference type="NCBI Taxonomy" id="7739"/>
    <lineage>
        <taxon>Eukaryota</taxon>
        <taxon>Metazoa</taxon>
        <taxon>Chordata</taxon>
        <taxon>Cephalochordata</taxon>
        <taxon>Leptocardii</taxon>
        <taxon>Amphioxiformes</taxon>
        <taxon>Branchiostomatidae</taxon>
        <taxon>Branchiostoma</taxon>
    </lineage>
</organism>
<proteinExistence type="predicted"/>
<feature type="compositionally biased region" description="Basic and acidic residues" evidence="1">
    <location>
        <begin position="128"/>
        <end position="157"/>
    </location>
</feature>
<evidence type="ECO:0000313" key="2">
    <source>
        <dbReference type="EMBL" id="EEN64791.1"/>
    </source>
</evidence>
<dbReference type="EMBL" id="GG666486">
    <property type="protein sequence ID" value="EEN64791.1"/>
    <property type="molecule type" value="Genomic_DNA"/>
</dbReference>
<feature type="region of interest" description="Disordered" evidence="1">
    <location>
        <begin position="1"/>
        <end position="223"/>
    </location>
</feature>
<feature type="compositionally biased region" description="Basic and acidic residues" evidence="1">
    <location>
        <begin position="167"/>
        <end position="191"/>
    </location>
</feature>
<name>C3Y4Y4_BRAFL</name>
<sequence>MDIRRFFGAAPGATKTKPAQKTASSAKIQMKKCRLSNNRKLQQQNQQNPTKQELHDDEAFMETLAELDKSRKKSATMSISPDNKKKENGTHEKKPTKTRVDQTSPKKTREKSPTSSASPKKASPQKSKYFDKTEDQKMKKKIKLESQDKDEAKPDPKKAKKPSPVKTKTEKTPSPKKSPAKDSNQDAEKKPARGAYRAYLTREGPRALGTKEIPQGQENCLGG</sequence>
<evidence type="ECO:0000256" key="1">
    <source>
        <dbReference type="SAM" id="MobiDB-lite"/>
    </source>
</evidence>
<gene>
    <name evidence="2" type="ORF">BRAFLDRAFT_110076</name>
</gene>
<dbReference type="STRING" id="7739.C3Y4Y4"/>
<dbReference type="AlphaFoldDB" id="C3Y4Y4"/>
<accession>C3Y4Y4</accession>
<dbReference type="eggNOG" id="KOG1968">
    <property type="taxonomic scope" value="Eukaryota"/>
</dbReference>
<protein>
    <submittedName>
        <fullName evidence="2">Uncharacterized protein</fullName>
    </submittedName>
</protein>
<dbReference type="InParanoid" id="C3Y4Y4"/>
<feature type="compositionally biased region" description="Basic and acidic residues" evidence="1">
    <location>
        <begin position="82"/>
        <end position="100"/>
    </location>
</feature>
<reference evidence="2" key="1">
    <citation type="journal article" date="2008" name="Nature">
        <title>The amphioxus genome and the evolution of the chordate karyotype.</title>
        <authorList>
            <consortium name="US DOE Joint Genome Institute (JGI-PGF)"/>
            <person name="Putnam N.H."/>
            <person name="Butts T."/>
            <person name="Ferrier D.E.K."/>
            <person name="Furlong R.F."/>
            <person name="Hellsten U."/>
            <person name="Kawashima T."/>
            <person name="Robinson-Rechavi M."/>
            <person name="Shoguchi E."/>
            <person name="Terry A."/>
            <person name="Yu J.-K."/>
            <person name="Benito-Gutierrez E.L."/>
            <person name="Dubchak I."/>
            <person name="Garcia-Fernandez J."/>
            <person name="Gibson-Brown J.J."/>
            <person name="Grigoriev I.V."/>
            <person name="Horton A.C."/>
            <person name="de Jong P.J."/>
            <person name="Jurka J."/>
            <person name="Kapitonov V.V."/>
            <person name="Kohara Y."/>
            <person name="Kuroki Y."/>
            <person name="Lindquist E."/>
            <person name="Lucas S."/>
            <person name="Osoegawa K."/>
            <person name="Pennacchio L.A."/>
            <person name="Salamov A.A."/>
            <person name="Satou Y."/>
            <person name="Sauka-Spengler T."/>
            <person name="Schmutz J."/>
            <person name="Shin-I T."/>
            <person name="Toyoda A."/>
            <person name="Bronner-Fraser M."/>
            <person name="Fujiyama A."/>
            <person name="Holland L.Z."/>
            <person name="Holland P.W.H."/>
            <person name="Satoh N."/>
            <person name="Rokhsar D.S."/>
        </authorList>
    </citation>
    <scope>NUCLEOTIDE SEQUENCE [LARGE SCALE GENOMIC DNA]</scope>
    <source>
        <strain evidence="2">S238N-H82</strain>
        <tissue evidence="2">Testes</tissue>
    </source>
</reference>
<feature type="compositionally biased region" description="Low complexity" evidence="1">
    <location>
        <begin position="113"/>
        <end position="127"/>
    </location>
</feature>